<organism evidence="1 2">
    <name type="scientific">Ricinus communis</name>
    <name type="common">Castor bean</name>
    <dbReference type="NCBI Taxonomy" id="3988"/>
    <lineage>
        <taxon>Eukaryota</taxon>
        <taxon>Viridiplantae</taxon>
        <taxon>Streptophyta</taxon>
        <taxon>Embryophyta</taxon>
        <taxon>Tracheophyta</taxon>
        <taxon>Spermatophyta</taxon>
        <taxon>Magnoliopsida</taxon>
        <taxon>eudicotyledons</taxon>
        <taxon>Gunneridae</taxon>
        <taxon>Pentapetalae</taxon>
        <taxon>rosids</taxon>
        <taxon>fabids</taxon>
        <taxon>Malpighiales</taxon>
        <taxon>Euphorbiaceae</taxon>
        <taxon>Acalyphoideae</taxon>
        <taxon>Acalypheae</taxon>
        <taxon>Ricinus</taxon>
    </lineage>
</organism>
<dbReference type="AlphaFoldDB" id="B9SVH9"/>
<protein>
    <submittedName>
        <fullName evidence="1">Uncharacterized protein</fullName>
    </submittedName>
</protein>
<sequence length="135" mass="15299">MAIIMQRGPLEFYIEQNINASEKVGETSDHAQPFVAVVQNKEHRTNTFGSIETIEDIIDEGVEGGSKRGSNIEVPVGGFNEEDEILPEFVRHQKFDDIRINVDGLTDDEDEDLQAIGQKARESWYKSKPIKHNEK</sequence>
<dbReference type="EMBL" id="EQ974169">
    <property type="protein sequence ID" value="EEF32360.1"/>
    <property type="molecule type" value="Genomic_DNA"/>
</dbReference>
<name>B9SVH9_RICCO</name>
<accession>B9SVH9</accession>
<evidence type="ECO:0000313" key="2">
    <source>
        <dbReference type="Proteomes" id="UP000008311"/>
    </source>
</evidence>
<dbReference type="Proteomes" id="UP000008311">
    <property type="component" value="Unassembled WGS sequence"/>
</dbReference>
<dbReference type="InParanoid" id="B9SVH9"/>
<keyword evidence="2" id="KW-1185">Reference proteome</keyword>
<proteinExistence type="predicted"/>
<gene>
    <name evidence="1" type="ORF">RCOM_0537500</name>
</gene>
<reference evidence="2" key="1">
    <citation type="journal article" date="2010" name="Nat. Biotechnol.">
        <title>Draft genome sequence of the oilseed species Ricinus communis.</title>
        <authorList>
            <person name="Chan A.P."/>
            <person name="Crabtree J."/>
            <person name="Zhao Q."/>
            <person name="Lorenzi H."/>
            <person name="Orvis J."/>
            <person name="Puiu D."/>
            <person name="Melake-Berhan A."/>
            <person name="Jones K.M."/>
            <person name="Redman J."/>
            <person name="Chen G."/>
            <person name="Cahoon E.B."/>
            <person name="Gedil M."/>
            <person name="Stanke M."/>
            <person name="Haas B.J."/>
            <person name="Wortman J.R."/>
            <person name="Fraser-Liggett C.M."/>
            <person name="Ravel J."/>
            <person name="Rabinowicz P.D."/>
        </authorList>
    </citation>
    <scope>NUCLEOTIDE SEQUENCE [LARGE SCALE GENOMIC DNA]</scope>
    <source>
        <strain evidence="2">cv. Hale</strain>
    </source>
</reference>
<evidence type="ECO:0000313" key="1">
    <source>
        <dbReference type="EMBL" id="EEF32360.1"/>
    </source>
</evidence>